<comment type="caution">
    <text evidence="2">The sequence shown here is derived from an EMBL/GenBank/DDBJ whole genome shotgun (WGS) entry which is preliminary data.</text>
</comment>
<sequence>MRPLFYQIIIFILILIILSILIFYNLPVSENNDTISSHHFVILTVITKEKDILNPENPEGTKFHLSPIKEVKSEEEEYKYQNEYKNITIHQFGKQVKVLESKIYIFNTYKEASIKSEELYSIALQQENQQVQPEILEYQEGNH</sequence>
<dbReference type="RefSeq" id="WP_124870635.1">
    <property type="nucleotide sequence ID" value="NZ_RQJO01000007.1"/>
</dbReference>
<name>A0A3P1C0R4_9BACT</name>
<dbReference type="Proteomes" id="UP000271925">
    <property type="component" value="Unassembled WGS sequence"/>
</dbReference>
<dbReference type="EMBL" id="RQJO01000007">
    <property type="protein sequence ID" value="RRB06838.1"/>
    <property type="molecule type" value="Genomic_DNA"/>
</dbReference>
<proteinExistence type="predicted"/>
<evidence type="ECO:0000256" key="1">
    <source>
        <dbReference type="SAM" id="Phobius"/>
    </source>
</evidence>
<keyword evidence="1" id="KW-0812">Transmembrane</keyword>
<feature type="transmembrane region" description="Helical" evidence="1">
    <location>
        <begin position="6"/>
        <end position="26"/>
    </location>
</feature>
<protein>
    <submittedName>
        <fullName evidence="2">Uncharacterized protein</fullName>
    </submittedName>
</protein>
<organism evidence="2 3">
    <name type="scientific">Larkinella rosea</name>
    <dbReference type="NCBI Taxonomy" id="2025312"/>
    <lineage>
        <taxon>Bacteria</taxon>
        <taxon>Pseudomonadati</taxon>
        <taxon>Bacteroidota</taxon>
        <taxon>Cytophagia</taxon>
        <taxon>Cytophagales</taxon>
        <taxon>Spirosomataceae</taxon>
        <taxon>Larkinella</taxon>
    </lineage>
</organism>
<reference evidence="2 3" key="1">
    <citation type="submission" date="2018-11" db="EMBL/GenBank/DDBJ databases">
        <authorList>
            <person name="Zhou Z."/>
            <person name="Wang G."/>
        </authorList>
    </citation>
    <scope>NUCLEOTIDE SEQUENCE [LARGE SCALE GENOMIC DNA]</scope>
    <source>
        <strain evidence="2 3">KCTC52004</strain>
    </source>
</reference>
<keyword evidence="1" id="KW-1133">Transmembrane helix</keyword>
<gene>
    <name evidence="2" type="ORF">EHT25_03345</name>
</gene>
<dbReference type="AlphaFoldDB" id="A0A3P1C0R4"/>
<evidence type="ECO:0000313" key="2">
    <source>
        <dbReference type="EMBL" id="RRB06838.1"/>
    </source>
</evidence>
<evidence type="ECO:0000313" key="3">
    <source>
        <dbReference type="Proteomes" id="UP000271925"/>
    </source>
</evidence>
<keyword evidence="1" id="KW-0472">Membrane</keyword>
<accession>A0A3P1C0R4</accession>
<keyword evidence="3" id="KW-1185">Reference proteome</keyword>
<dbReference type="OrthoDB" id="10003277at2"/>